<gene>
    <name evidence="1" type="ORF">ANT2_0474</name>
    <name evidence="2" type="ORF">ANT3_0475</name>
    <name evidence="3" type="ORF">RAN3_0478</name>
</gene>
<evidence type="ECO:0000313" key="1">
    <source>
        <dbReference type="EMBL" id="VFR44404.1"/>
    </source>
</evidence>
<proteinExistence type="predicted"/>
<reference evidence="3" key="1">
    <citation type="submission" date="2019-03" db="EMBL/GenBank/DDBJ databases">
        <authorList>
            <person name="Danneels B."/>
        </authorList>
    </citation>
    <scope>NUCLEOTIDE SEQUENCE</scope>
</reference>
<sequence>MIEMIIEQRRRNLGGGFDVGRVLPFAKRRMVGPFIFFDHMGPLDLAPADMARRRREWAAHRRQRLRLDRWRQDAFAAVLRPS</sequence>
<evidence type="ECO:0000313" key="2">
    <source>
        <dbReference type="EMBL" id="VFR75764.1"/>
    </source>
</evidence>
<protein>
    <submittedName>
        <fullName evidence="3">Pirin-related protein</fullName>
    </submittedName>
</protein>
<name>A0A484VCX0_9ZZZZ</name>
<dbReference type="EMBL" id="CAADID010000025">
    <property type="protein sequence ID" value="VFR75764.1"/>
    <property type="molecule type" value="Genomic_DNA"/>
</dbReference>
<dbReference type="AlphaFoldDB" id="A0A484VCX0"/>
<organism evidence="3">
    <name type="scientific">plant metagenome</name>
    <dbReference type="NCBI Taxonomy" id="1297885"/>
    <lineage>
        <taxon>unclassified sequences</taxon>
        <taxon>metagenomes</taxon>
        <taxon>organismal metagenomes</taxon>
    </lineage>
</organism>
<dbReference type="EMBL" id="CAADIG010000018">
    <property type="protein sequence ID" value="VFR44404.1"/>
    <property type="molecule type" value="Genomic_DNA"/>
</dbReference>
<evidence type="ECO:0000313" key="3">
    <source>
        <dbReference type="EMBL" id="VFR95634.1"/>
    </source>
</evidence>
<dbReference type="EMBL" id="CAADIO010000046">
    <property type="protein sequence ID" value="VFR95634.1"/>
    <property type="molecule type" value="Genomic_DNA"/>
</dbReference>
<accession>A0A484VCX0</accession>